<keyword evidence="6" id="KW-0819">tRNA processing</keyword>
<sequence>MFISLRRNVVLRRASVCAEATPRKRVKRIRQHLNPLSESASRPASLEAGWFAAAFDDPTLPLTVDVGCALGGWVCEAAAADPSRNFLGLEIRPAAIEAARAKLDKLGGAGNAHFLKANANVDLRRILADAMGPIERVLFQFPDPHFKKKHHKRRVVNVELVDALADALAPDAVVYLASDVLEAADHMRAEFRAHPAFAEDTLDVDSDGWCRESPLEHPTERERAVLRGAGTTSTEPGHVFRALFSRRGAWI</sequence>
<accession>A0AAD7U920</accession>
<dbReference type="Proteomes" id="UP001230188">
    <property type="component" value="Unassembled WGS sequence"/>
</dbReference>
<dbReference type="PROSITE" id="PS51625">
    <property type="entry name" value="SAM_MT_TRMB"/>
    <property type="match status" value="1"/>
</dbReference>
<dbReference type="GO" id="GO:0008176">
    <property type="term" value="F:tRNA (guanine(46)-N7)-methyltransferase activity"/>
    <property type="evidence" value="ECO:0007669"/>
    <property type="project" value="UniProtKB-EC"/>
</dbReference>
<evidence type="ECO:0000256" key="6">
    <source>
        <dbReference type="ARBA" id="ARBA00022694"/>
    </source>
</evidence>
<evidence type="ECO:0000256" key="3">
    <source>
        <dbReference type="ARBA" id="ARBA00022603"/>
    </source>
</evidence>
<evidence type="ECO:0000256" key="4">
    <source>
        <dbReference type="ARBA" id="ARBA00022679"/>
    </source>
</evidence>
<keyword evidence="4" id="KW-0808">Transferase</keyword>
<evidence type="ECO:0000313" key="7">
    <source>
        <dbReference type="EMBL" id="KAJ8600527.1"/>
    </source>
</evidence>
<dbReference type="Pfam" id="PF02390">
    <property type="entry name" value="Methyltransf_4"/>
    <property type="match status" value="1"/>
</dbReference>
<evidence type="ECO:0000256" key="2">
    <source>
        <dbReference type="ARBA" id="ARBA00011977"/>
    </source>
</evidence>
<gene>
    <name evidence="7" type="ORF">CTAYLR_009221</name>
</gene>
<dbReference type="PANTHER" id="PTHR23417">
    <property type="entry name" value="3-DEOXY-D-MANNO-OCTULOSONIC-ACID TRANSFERASE/TRNA GUANINE-N 7 - -METHYLTRANSFERASE"/>
    <property type="match status" value="1"/>
</dbReference>
<dbReference type="AlphaFoldDB" id="A0AAD7U920"/>
<keyword evidence="5" id="KW-0949">S-adenosyl-L-methionine</keyword>
<evidence type="ECO:0000256" key="1">
    <source>
        <dbReference type="ARBA" id="ARBA00000142"/>
    </source>
</evidence>
<dbReference type="GO" id="GO:0043527">
    <property type="term" value="C:tRNA methyltransferase complex"/>
    <property type="evidence" value="ECO:0007669"/>
    <property type="project" value="TreeGrafter"/>
</dbReference>
<dbReference type="EMBL" id="JAQMWT010000504">
    <property type="protein sequence ID" value="KAJ8600527.1"/>
    <property type="molecule type" value="Genomic_DNA"/>
</dbReference>
<dbReference type="NCBIfam" id="TIGR00091">
    <property type="entry name" value="tRNA (guanosine(46)-N7)-methyltransferase TrmB"/>
    <property type="match status" value="1"/>
</dbReference>
<protein>
    <recommendedName>
        <fullName evidence="2">tRNA (guanine(46)-N(7))-methyltransferase</fullName>
        <ecNumber evidence="2">2.1.1.33</ecNumber>
    </recommendedName>
</protein>
<dbReference type="SUPFAM" id="SSF53335">
    <property type="entry name" value="S-adenosyl-L-methionine-dependent methyltransferases"/>
    <property type="match status" value="1"/>
</dbReference>
<proteinExistence type="predicted"/>
<keyword evidence="8" id="KW-1185">Reference proteome</keyword>
<comment type="caution">
    <text evidence="7">The sequence shown here is derived from an EMBL/GenBank/DDBJ whole genome shotgun (WGS) entry which is preliminary data.</text>
</comment>
<comment type="catalytic activity">
    <reaction evidence="1">
        <text>guanosine(46) in tRNA + S-adenosyl-L-methionine = N(7)-methylguanosine(46) in tRNA + S-adenosyl-L-homocysteine</text>
        <dbReference type="Rhea" id="RHEA:42708"/>
        <dbReference type="Rhea" id="RHEA-COMP:10188"/>
        <dbReference type="Rhea" id="RHEA-COMP:10189"/>
        <dbReference type="ChEBI" id="CHEBI:57856"/>
        <dbReference type="ChEBI" id="CHEBI:59789"/>
        <dbReference type="ChEBI" id="CHEBI:74269"/>
        <dbReference type="ChEBI" id="CHEBI:74480"/>
        <dbReference type="EC" id="2.1.1.33"/>
    </reaction>
</comment>
<dbReference type="InterPro" id="IPR029063">
    <property type="entry name" value="SAM-dependent_MTases_sf"/>
</dbReference>
<name>A0AAD7U920_9STRA</name>
<evidence type="ECO:0000256" key="5">
    <source>
        <dbReference type="ARBA" id="ARBA00022691"/>
    </source>
</evidence>
<dbReference type="CDD" id="cd02440">
    <property type="entry name" value="AdoMet_MTases"/>
    <property type="match status" value="1"/>
</dbReference>
<evidence type="ECO:0000313" key="8">
    <source>
        <dbReference type="Proteomes" id="UP001230188"/>
    </source>
</evidence>
<dbReference type="Gene3D" id="3.40.50.150">
    <property type="entry name" value="Vaccinia Virus protein VP39"/>
    <property type="match status" value="1"/>
</dbReference>
<dbReference type="PANTHER" id="PTHR23417:SF21">
    <property type="entry name" value="TRNA (GUANINE-N(7)-)-METHYLTRANSFERASE"/>
    <property type="match status" value="1"/>
</dbReference>
<dbReference type="EC" id="2.1.1.33" evidence="2"/>
<dbReference type="InterPro" id="IPR003358">
    <property type="entry name" value="tRNA_(Gua-N-7)_MeTrfase_Trmb"/>
</dbReference>
<reference evidence="7" key="1">
    <citation type="submission" date="2023-01" db="EMBL/GenBank/DDBJ databases">
        <title>Metagenome sequencing of chrysophaentin producing Chrysophaeum taylorii.</title>
        <authorList>
            <person name="Davison J."/>
            <person name="Bewley C."/>
        </authorList>
    </citation>
    <scope>NUCLEOTIDE SEQUENCE</scope>
    <source>
        <strain evidence="7">NIES-1699</strain>
    </source>
</reference>
<keyword evidence="3" id="KW-0489">Methyltransferase</keyword>
<organism evidence="7 8">
    <name type="scientific">Chrysophaeum taylorii</name>
    <dbReference type="NCBI Taxonomy" id="2483200"/>
    <lineage>
        <taxon>Eukaryota</taxon>
        <taxon>Sar</taxon>
        <taxon>Stramenopiles</taxon>
        <taxon>Ochrophyta</taxon>
        <taxon>Pelagophyceae</taxon>
        <taxon>Pelagomonadales</taxon>
        <taxon>Pelagomonadaceae</taxon>
        <taxon>Chrysophaeum</taxon>
    </lineage>
</organism>